<dbReference type="RefSeq" id="WP_277733047.1">
    <property type="nucleotide sequence ID" value="NZ_CP120733.1"/>
</dbReference>
<protein>
    <submittedName>
        <fullName evidence="1">HutD family protein</fullName>
    </submittedName>
</protein>
<dbReference type="InterPro" id="IPR014710">
    <property type="entry name" value="RmlC-like_jellyroll"/>
</dbReference>
<dbReference type="Proteomes" id="UP001222800">
    <property type="component" value="Chromosome"/>
</dbReference>
<sequence length="203" mass="24065">MEKNIKIIRKNEHKTSEWSGGTTTQLCIYPYDSEYKELNFKWRLSSARVDIDESVFTHLPNIKRKIMILDGELLLEHQNHYSVKLKQFEQDTFCGDWKTKSYGKVIDFNLMMNDCEGDLEYICIDKLSSKKIVFDNKKRKYDYVADVLYVIRGELEINSQDTLYEGDLLLSYIERNEESKEVNLINKLNTDIKVIRSTIYFNN</sequence>
<dbReference type="PANTHER" id="PTHR37943:SF1">
    <property type="entry name" value="PROTEIN VES"/>
    <property type="match status" value="1"/>
</dbReference>
<dbReference type="EMBL" id="CP120733">
    <property type="protein sequence ID" value="WFD11082.1"/>
    <property type="molecule type" value="Genomic_DNA"/>
</dbReference>
<dbReference type="SUPFAM" id="SSF51182">
    <property type="entry name" value="RmlC-like cupins"/>
    <property type="match status" value="1"/>
</dbReference>
<proteinExistence type="predicted"/>
<reference evidence="1 2" key="1">
    <citation type="submission" date="2023-03" db="EMBL/GenBank/DDBJ databases">
        <title>Complete genome sequence of Tepidibacter sp. SWIR-1, isolated from a deep-sea hydrothermal vent.</title>
        <authorList>
            <person name="Li X."/>
        </authorList>
    </citation>
    <scope>NUCLEOTIDE SEQUENCE [LARGE SCALE GENOMIC DNA]</scope>
    <source>
        <strain evidence="1 2">SWIR-1</strain>
    </source>
</reference>
<dbReference type="Gene3D" id="2.60.120.10">
    <property type="entry name" value="Jelly Rolls"/>
    <property type="match status" value="1"/>
</dbReference>
<evidence type="ECO:0000313" key="1">
    <source>
        <dbReference type="EMBL" id="WFD11082.1"/>
    </source>
</evidence>
<gene>
    <name evidence="1" type="ORF">P4S50_03125</name>
</gene>
<accession>A0ABY8EHS0</accession>
<name>A0ABY8EHS0_9FIRM</name>
<dbReference type="InterPro" id="IPR011051">
    <property type="entry name" value="RmlC_Cupin_sf"/>
</dbReference>
<organism evidence="1 2">
    <name type="scientific">Tepidibacter hydrothermalis</name>
    <dbReference type="NCBI Taxonomy" id="3036126"/>
    <lineage>
        <taxon>Bacteria</taxon>
        <taxon>Bacillati</taxon>
        <taxon>Bacillota</taxon>
        <taxon>Clostridia</taxon>
        <taxon>Peptostreptococcales</taxon>
        <taxon>Peptostreptococcaceae</taxon>
        <taxon>Tepidibacter</taxon>
    </lineage>
</organism>
<dbReference type="InterPro" id="IPR010282">
    <property type="entry name" value="Uncharacterised_HutD/Ves"/>
</dbReference>
<evidence type="ECO:0000313" key="2">
    <source>
        <dbReference type="Proteomes" id="UP001222800"/>
    </source>
</evidence>
<dbReference type="PANTHER" id="PTHR37943">
    <property type="entry name" value="PROTEIN VES"/>
    <property type="match status" value="1"/>
</dbReference>
<dbReference type="Pfam" id="PF05962">
    <property type="entry name" value="HutD"/>
    <property type="match status" value="1"/>
</dbReference>
<keyword evidence="2" id="KW-1185">Reference proteome</keyword>